<dbReference type="EMBL" id="CAIIXF020000008">
    <property type="protein sequence ID" value="CAH1791592.1"/>
    <property type="molecule type" value="Genomic_DNA"/>
</dbReference>
<dbReference type="Pfam" id="PF13202">
    <property type="entry name" value="EF-hand_5"/>
    <property type="match status" value="2"/>
</dbReference>
<dbReference type="PROSITE" id="PS50222">
    <property type="entry name" value="EF_HAND_2"/>
    <property type="match status" value="4"/>
</dbReference>
<dbReference type="Proteomes" id="UP000749559">
    <property type="component" value="Unassembled WGS sequence"/>
</dbReference>
<dbReference type="FunFam" id="1.10.238.10:FF:000003">
    <property type="entry name" value="Calmodulin A"/>
    <property type="match status" value="1"/>
</dbReference>
<reference evidence="4" key="1">
    <citation type="submission" date="2022-03" db="EMBL/GenBank/DDBJ databases">
        <authorList>
            <person name="Martin C."/>
        </authorList>
    </citation>
    <scope>NUCLEOTIDE SEQUENCE</scope>
</reference>
<evidence type="ECO:0000256" key="3">
    <source>
        <dbReference type="ARBA" id="ARBA00022837"/>
    </source>
</evidence>
<evidence type="ECO:0000256" key="1">
    <source>
        <dbReference type="ARBA" id="ARBA00022723"/>
    </source>
</evidence>
<keyword evidence="3" id="KW-0106">Calcium</keyword>
<evidence type="ECO:0000313" key="4">
    <source>
        <dbReference type="EMBL" id="CAH1791592.1"/>
    </source>
</evidence>
<comment type="caution">
    <text evidence="4">The sequence shown here is derived from an EMBL/GenBank/DDBJ whole genome shotgun (WGS) entry which is preliminary data.</text>
</comment>
<dbReference type="GO" id="GO:0005509">
    <property type="term" value="F:calcium ion binding"/>
    <property type="evidence" value="ECO:0007669"/>
    <property type="project" value="InterPro"/>
</dbReference>
<sequence>MANFGNDVVTLSEDSKKYLKEQLLKYSDTNKDGVISKDEIWDCLNYIGINIDDEKSMDVVMELFDTNEDGDLSVDEIVNQWEELQVHSLRSEELMTCFEKLDKNGDGFIRLPELRAVLTKKGRNQFSGTEAAEIIQELKLKFDKNNDGKFSYPEFVQMYADTEFHFKPKEKKNETLPDAKVSMED</sequence>
<dbReference type="InterPro" id="IPR011992">
    <property type="entry name" value="EF-hand-dom_pair"/>
</dbReference>
<dbReference type="InterPro" id="IPR018247">
    <property type="entry name" value="EF_Hand_1_Ca_BS"/>
</dbReference>
<dbReference type="SUPFAM" id="SSF47473">
    <property type="entry name" value="EF-hand"/>
    <property type="match status" value="1"/>
</dbReference>
<dbReference type="PROSITE" id="PS00018">
    <property type="entry name" value="EF_HAND_1"/>
    <property type="match status" value="2"/>
</dbReference>
<organism evidence="4 5">
    <name type="scientific">Owenia fusiformis</name>
    <name type="common">Polychaete worm</name>
    <dbReference type="NCBI Taxonomy" id="6347"/>
    <lineage>
        <taxon>Eukaryota</taxon>
        <taxon>Metazoa</taxon>
        <taxon>Spiralia</taxon>
        <taxon>Lophotrochozoa</taxon>
        <taxon>Annelida</taxon>
        <taxon>Polychaeta</taxon>
        <taxon>Sedentaria</taxon>
        <taxon>Canalipalpata</taxon>
        <taxon>Sabellida</taxon>
        <taxon>Oweniida</taxon>
        <taxon>Oweniidae</taxon>
        <taxon>Owenia</taxon>
    </lineage>
</organism>
<dbReference type="Pfam" id="PF13499">
    <property type="entry name" value="EF-hand_7"/>
    <property type="match status" value="1"/>
</dbReference>
<accession>A0A8J1U1T0</accession>
<keyword evidence="5" id="KW-1185">Reference proteome</keyword>
<dbReference type="InterPro" id="IPR002048">
    <property type="entry name" value="EF_hand_dom"/>
</dbReference>
<gene>
    <name evidence="4" type="ORF">OFUS_LOCUS16661</name>
</gene>
<protein>
    <submittedName>
        <fullName evidence="4">Uncharacterized protein</fullName>
    </submittedName>
</protein>
<evidence type="ECO:0000256" key="2">
    <source>
        <dbReference type="ARBA" id="ARBA00022737"/>
    </source>
</evidence>
<dbReference type="AlphaFoldDB" id="A0A8J1U1T0"/>
<evidence type="ECO:0000313" key="5">
    <source>
        <dbReference type="Proteomes" id="UP000749559"/>
    </source>
</evidence>
<proteinExistence type="predicted"/>
<keyword evidence="1" id="KW-0479">Metal-binding</keyword>
<dbReference type="OrthoDB" id="293868at2759"/>
<name>A0A8J1U1T0_OWEFU</name>
<keyword evidence="2" id="KW-0677">Repeat</keyword>
<dbReference type="PANTHER" id="PTHR45942">
    <property type="entry name" value="PROTEIN PHOSPATASE 3 REGULATORY SUBUNIT B ALPHA ISOFORM TYPE 1"/>
    <property type="match status" value="1"/>
</dbReference>
<dbReference type="Gene3D" id="1.10.238.10">
    <property type="entry name" value="EF-hand"/>
    <property type="match status" value="2"/>
</dbReference>
<dbReference type="CDD" id="cd00051">
    <property type="entry name" value="EFh"/>
    <property type="match status" value="1"/>
</dbReference>
<dbReference type="SMART" id="SM00054">
    <property type="entry name" value="EFh"/>
    <property type="match status" value="3"/>
</dbReference>